<dbReference type="GO" id="GO:0000398">
    <property type="term" value="P:mRNA splicing, via spliceosome"/>
    <property type="evidence" value="ECO:0007669"/>
    <property type="project" value="TreeGrafter"/>
</dbReference>
<dbReference type="InterPro" id="IPR036322">
    <property type="entry name" value="WD40_repeat_dom_sf"/>
</dbReference>
<dbReference type="Proteomes" id="UP000023152">
    <property type="component" value="Unassembled WGS sequence"/>
</dbReference>
<dbReference type="PROSITE" id="PS00678">
    <property type="entry name" value="WD_REPEATS_1"/>
    <property type="match status" value="1"/>
</dbReference>
<comment type="caution">
    <text evidence="4">The sequence shown here is derived from an EMBL/GenBank/DDBJ whole genome shotgun (WGS) entry which is preliminary data.</text>
</comment>
<dbReference type="GO" id="GO:0017070">
    <property type="term" value="F:U6 snRNA binding"/>
    <property type="evidence" value="ECO:0007669"/>
    <property type="project" value="TreeGrafter"/>
</dbReference>
<organism evidence="4 5">
    <name type="scientific">Reticulomyxa filosa</name>
    <dbReference type="NCBI Taxonomy" id="46433"/>
    <lineage>
        <taxon>Eukaryota</taxon>
        <taxon>Sar</taxon>
        <taxon>Rhizaria</taxon>
        <taxon>Retaria</taxon>
        <taxon>Foraminifera</taxon>
        <taxon>Monothalamids</taxon>
        <taxon>Reticulomyxidae</taxon>
        <taxon>Reticulomyxa</taxon>
    </lineage>
</organism>
<evidence type="ECO:0000313" key="5">
    <source>
        <dbReference type="Proteomes" id="UP000023152"/>
    </source>
</evidence>
<dbReference type="InterPro" id="IPR019775">
    <property type="entry name" value="WD40_repeat_CS"/>
</dbReference>
<evidence type="ECO:0000256" key="1">
    <source>
        <dbReference type="ARBA" id="ARBA00022574"/>
    </source>
</evidence>
<dbReference type="PANTHER" id="PTHR19846:SF0">
    <property type="entry name" value="PRE-MRNA PROCESSING FACTOR 4"/>
    <property type="match status" value="1"/>
</dbReference>
<evidence type="ECO:0000313" key="4">
    <source>
        <dbReference type="EMBL" id="ETO15537.1"/>
    </source>
</evidence>
<keyword evidence="5" id="KW-1185">Reference proteome</keyword>
<name>X6MQ27_RETFI</name>
<feature type="repeat" description="WD" evidence="3">
    <location>
        <begin position="52"/>
        <end position="101"/>
    </location>
</feature>
<evidence type="ECO:0000256" key="2">
    <source>
        <dbReference type="ARBA" id="ARBA00022737"/>
    </source>
</evidence>
<evidence type="ECO:0000256" key="3">
    <source>
        <dbReference type="PROSITE-ProRule" id="PRU00221"/>
    </source>
</evidence>
<dbReference type="SUPFAM" id="SSF50978">
    <property type="entry name" value="WD40 repeat-like"/>
    <property type="match status" value="1"/>
</dbReference>
<dbReference type="EMBL" id="ASPP01019036">
    <property type="protein sequence ID" value="ETO15537.1"/>
    <property type="molecule type" value="Genomic_DNA"/>
</dbReference>
<dbReference type="PROSITE" id="PS50082">
    <property type="entry name" value="WD_REPEATS_2"/>
    <property type="match status" value="1"/>
</dbReference>
<dbReference type="AlphaFoldDB" id="X6MQ27"/>
<protein>
    <submittedName>
        <fullName evidence="4">WD-repeat protein</fullName>
    </submittedName>
</protein>
<dbReference type="InterPro" id="IPR015943">
    <property type="entry name" value="WD40/YVTN_repeat-like_dom_sf"/>
</dbReference>
<dbReference type="GO" id="GO:0046540">
    <property type="term" value="C:U4/U6 x U5 tri-snRNP complex"/>
    <property type="evidence" value="ECO:0007669"/>
    <property type="project" value="TreeGrafter"/>
</dbReference>
<dbReference type="InterPro" id="IPR001680">
    <property type="entry name" value="WD40_rpt"/>
</dbReference>
<dbReference type="PANTHER" id="PTHR19846">
    <property type="entry name" value="WD40 REPEAT PROTEIN"/>
    <property type="match status" value="1"/>
</dbReference>
<dbReference type="Pfam" id="PF00400">
    <property type="entry name" value="WD40"/>
    <property type="match status" value="1"/>
</dbReference>
<gene>
    <name evidence="4" type="ORF">RFI_21827</name>
</gene>
<proteinExistence type="predicted"/>
<sequence>MDIQFVLDHLTIPFEYGILKQLNNLMYSKDVITMCGVVRLWDIRSCQQIQVFNGHTNKVCAVEYPPFVIKNNIGNSNVICSGSYDNTIRFWDIRSDKNELYMIKGDDKEDNGVVCLKFIVLKKKDKTKDDVFYSTLFKKVEKAAFNDQYYFFMCLLYNIEHLKQYEVKRFNFLNTIKSHNNI</sequence>
<dbReference type="SMART" id="SM00320">
    <property type="entry name" value="WD40"/>
    <property type="match status" value="1"/>
</dbReference>
<accession>X6MQ27</accession>
<keyword evidence="1 3" id="KW-0853">WD repeat</keyword>
<keyword evidence="2" id="KW-0677">Repeat</keyword>
<reference evidence="4 5" key="1">
    <citation type="journal article" date="2013" name="Curr. Biol.">
        <title>The Genome of the Foraminiferan Reticulomyxa filosa.</title>
        <authorList>
            <person name="Glockner G."/>
            <person name="Hulsmann N."/>
            <person name="Schleicher M."/>
            <person name="Noegel A.A."/>
            <person name="Eichinger L."/>
            <person name="Gallinger C."/>
            <person name="Pawlowski J."/>
            <person name="Sierra R."/>
            <person name="Euteneuer U."/>
            <person name="Pillet L."/>
            <person name="Moustafa A."/>
            <person name="Platzer M."/>
            <person name="Groth M."/>
            <person name="Szafranski K."/>
            <person name="Schliwa M."/>
        </authorList>
    </citation>
    <scope>NUCLEOTIDE SEQUENCE [LARGE SCALE GENOMIC DNA]</scope>
</reference>
<dbReference type="Gene3D" id="2.130.10.10">
    <property type="entry name" value="YVTN repeat-like/Quinoprotein amine dehydrogenase"/>
    <property type="match status" value="1"/>
</dbReference>
<dbReference type="PROSITE" id="PS50294">
    <property type="entry name" value="WD_REPEATS_REGION"/>
    <property type="match status" value="1"/>
</dbReference>
<dbReference type="GO" id="GO:0030621">
    <property type="term" value="F:U4 snRNA binding"/>
    <property type="evidence" value="ECO:0007669"/>
    <property type="project" value="TreeGrafter"/>
</dbReference>